<keyword evidence="2" id="KW-1003">Cell membrane</keyword>
<keyword evidence="9" id="KW-1185">Reference proteome</keyword>
<dbReference type="InterPro" id="IPR050189">
    <property type="entry name" value="MFS_Efflux_Transporters"/>
</dbReference>
<feature type="transmembrane region" description="Helical" evidence="6">
    <location>
        <begin position="301"/>
        <end position="319"/>
    </location>
</feature>
<reference evidence="8" key="1">
    <citation type="submission" date="2022-09" db="EMBL/GenBank/DDBJ databases">
        <title>Winslowiella arboricola sp. nov., isolated from bleeding cankers on broadleaf hosts.</title>
        <authorList>
            <person name="Brady C."/>
            <person name="Kaur S."/>
            <person name="Crampton B."/>
            <person name="Maddock D."/>
            <person name="Arnold D."/>
            <person name="Denman S."/>
        </authorList>
    </citation>
    <scope>NUCLEOTIDE SEQUENCE</scope>
    <source>
        <strain evidence="8">BAC 15a-03b</strain>
    </source>
</reference>
<sequence length="399" mass="41347">MSLISRHSTKQQRRVELALAVGGFGLGTGEFASMGVLPDVAHTLSITIPVAGYTISSYALGVVVGAPVIAVLSASLKRKILLLLLMALFTAGSLASALSQGFSSLMVARFISGLPHGAFFGVASVVAASMAGVGQRAKAVGRVMMGLTISTLLGSPLATWLGQLAGWRSTYLLIGLCGLVTIVLLLLWMPGQKQAQVSNPLAELGALKKKQVWLALGIAAVGTGGLFSVLSYIAPTMTQLTGIPQAGVPFVMGVFGVGMILGNIVGSRMTDKSVMNTIAWSLGWVMVMQLAFFFFADIAWIAVPLVLAIGGSFALVPALQTRLMDVADDAQTLAASLNHSALNLANALGAWLGGMSVALGFGWSSTGMVGFILAVAGFGLFFWSKSLDSARNDVPLADR</sequence>
<evidence type="ECO:0000256" key="2">
    <source>
        <dbReference type="ARBA" id="ARBA00022475"/>
    </source>
</evidence>
<dbReference type="Gene3D" id="1.20.1250.20">
    <property type="entry name" value="MFS general substrate transporter like domains"/>
    <property type="match status" value="1"/>
</dbReference>
<keyword evidence="5 6" id="KW-0472">Membrane</keyword>
<dbReference type="CDD" id="cd17324">
    <property type="entry name" value="MFS_NepI_like"/>
    <property type="match status" value="1"/>
</dbReference>
<dbReference type="GO" id="GO:0022857">
    <property type="term" value="F:transmembrane transporter activity"/>
    <property type="evidence" value="ECO:0007669"/>
    <property type="project" value="InterPro"/>
</dbReference>
<feature type="transmembrane region" description="Helical" evidence="6">
    <location>
        <begin position="143"/>
        <end position="165"/>
    </location>
</feature>
<feature type="domain" description="Major facilitator superfamily (MFS) profile" evidence="7">
    <location>
        <begin position="15"/>
        <end position="388"/>
    </location>
</feature>
<dbReference type="Proteomes" id="UP001064262">
    <property type="component" value="Unassembled WGS sequence"/>
</dbReference>
<feature type="transmembrane region" description="Helical" evidence="6">
    <location>
        <begin position="110"/>
        <end position="131"/>
    </location>
</feature>
<evidence type="ECO:0000256" key="1">
    <source>
        <dbReference type="ARBA" id="ARBA00004651"/>
    </source>
</evidence>
<keyword evidence="4 6" id="KW-1133">Transmembrane helix</keyword>
<evidence type="ECO:0000259" key="7">
    <source>
        <dbReference type="PROSITE" id="PS50850"/>
    </source>
</evidence>
<feature type="transmembrane region" description="Helical" evidence="6">
    <location>
        <begin position="50"/>
        <end position="73"/>
    </location>
</feature>
<dbReference type="Pfam" id="PF07690">
    <property type="entry name" value="MFS_1"/>
    <property type="match status" value="1"/>
</dbReference>
<feature type="transmembrane region" description="Helical" evidence="6">
    <location>
        <begin position="15"/>
        <end position="38"/>
    </location>
</feature>
<evidence type="ECO:0000313" key="9">
    <source>
        <dbReference type="Proteomes" id="UP001064262"/>
    </source>
</evidence>
<comment type="caution">
    <text evidence="8">The sequence shown here is derived from an EMBL/GenBank/DDBJ whole genome shotgun (WGS) entry which is preliminary data.</text>
</comment>
<dbReference type="PROSITE" id="PS50850">
    <property type="entry name" value="MFS"/>
    <property type="match status" value="1"/>
</dbReference>
<dbReference type="InterPro" id="IPR011701">
    <property type="entry name" value="MFS"/>
</dbReference>
<dbReference type="RefSeq" id="WP_267145269.1">
    <property type="nucleotide sequence ID" value="NZ_JAODIM010000043.1"/>
</dbReference>
<name>A0A9J6PZB6_9GAMM</name>
<dbReference type="PANTHER" id="PTHR43124">
    <property type="entry name" value="PURINE EFFLUX PUMP PBUE"/>
    <property type="match status" value="1"/>
</dbReference>
<accession>A0A9J6PZB6</accession>
<dbReference type="GO" id="GO:0005886">
    <property type="term" value="C:plasma membrane"/>
    <property type="evidence" value="ECO:0007669"/>
    <property type="project" value="UniProtKB-SubCell"/>
</dbReference>
<keyword evidence="3 6" id="KW-0812">Transmembrane</keyword>
<dbReference type="PRINTS" id="PR01035">
    <property type="entry name" value="TCRTETA"/>
</dbReference>
<protein>
    <submittedName>
        <fullName evidence="8">MFS transporter</fullName>
    </submittedName>
</protein>
<dbReference type="AlphaFoldDB" id="A0A9J6PZB6"/>
<feature type="transmembrane region" description="Helical" evidence="6">
    <location>
        <begin position="340"/>
        <end position="361"/>
    </location>
</feature>
<feature type="transmembrane region" description="Helical" evidence="6">
    <location>
        <begin position="367"/>
        <end position="383"/>
    </location>
</feature>
<evidence type="ECO:0000256" key="5">
    <source>
        <dbReference type="ARBA" id="ARBA00023136"/>
    </source>
</evidence>
<feature type="transmembrane region" description="Helical" evidence="6">
    <location>
        <begin position="171"/>
        <end position="191"/>
    </location>
</feature>
<dbReference type="InterPro" id="IPR036259">
    <property type="entry name" value="MFS_trans_sf"/>
</dbReference>
<proteinExistence type="predicted"/>
<gene>
    <name evidence="8" type="ORF">N5923_22495</name>
</gene>
<evidence type="ECO:0000256" key="6">
    <source>
        <dbReference type="SAM" id="Phobius"/>
    </source>
</evidence>
<dbReference type="InterPro" id="IPR020846">
    <property type="entry name" value="MFS_dom"/>
</dbReference>
<evidence type="ECO:0000256" key="3">
    <source>
        <dbReference type="ARBA" id="ARBA00022692"/>
    </source>
</evidence>
<dbReference type="SUPFAM" id="SSF103473">
    <property type="entry name" value="MFS general substrate transporter"/>
    <property type="match status" value="1"/>
</dbReference>
<feature type="transmembrane region" description="Helical" evidence="6">
    <location>
        <begin position="246"/>
        <end position="265"/>
    </location>
</feature>
<comment type="subcellular location">
    <subcellularLocation>
        <location evidence="1">Cell membrane</location>
        <topology evidence="1">Multi-pass membrane protein</topology>
    </subcellularLocation>
</comment>
<feature type="transmembrane region" description="Helical" evidence="6">
    <location>
        <begin position="212"/>
        <end position="234"/>
    </location>
</feature>
<feature type="transmembrane region" description="Helical" evidence="6">
    <location>
        <begin position="80"/>
        <end position="98"/>
    </location>
</feature>
<evidence type="ECO:0000313" key="8">
    <source>
        <dbReference type="EMBL" id="MCU5780268.1"/>
    </source>
</evidence>
<dbReference type="EMBL" id="JAODIM010000043">
    <property type="protein sequence ID" value="MCU5780268.1"/>
    <property type="molecule type" value="Genomic_DNA"/>
</dbReference>
<evidence type="ECO:0000256" key="4">
    <source>
        <dbReference type="ARBA" id="ARBA00022989"/>
    </source>
</evidence>
<dbReference type="PANTHER" id="PTHR43124:SF3">
    <property type="entry name" value="CHLORAMPHENICOL EFFLUX PUMP RV0191"/>
    <property type="match status" value="1"/>
</dbReference>
<organism evidence="8 9">
    <name type="scientific">Winslowiella arboricola</name>
    <dbReference type="NCBI Taxonomy" id="2978220"/>
    <lineage>
        <taxon>Bacteria</taxon>
        <taxon>Pseudomonadati</taxon>
        <taxon>Pseudomonadota</taxon>
        <taxon>Gammaproteobacteria</taxon>
        <taxon>Enterobacterales</taxon>
        <taxon>Erwiniaceae</taxon>
        <taxon>Winslowiella</taxon>
    </lineage>
</organism>
<feature type="transmembrane region" description="Helical" evidence="6">
    <location>
        <begin position="277"/>
        <end position="295"/>
    </location>
</feature>
<dbReference type="InterPro" id="IPR001958">
    <property type="entry name" value="Tet-R_TetA/multi-R_MdtG-like"/>
</dbReference>